<evidence type="ECO:0000313" key="2">
    <source>
        <dbReference type="EMBL" id="TFC07040.1"/>
    </source>
</evidence>
<dbReference type="InterPro" id="IPR007374">
    <property type="entry name" value="ASCH_domain"/>
</dbReference>
<proteinExistence type="predicted"/>
<dbReference type="Gene3D" id="3.10.400.10">
    <property type="entry name" value="Sulfate adenylyltransferase"/>
    <property type="match status" value="1"/>
</dbReference>
<comment type="caution">
    <text evidence="2">The sequence shown here is derived from an EMBL/GenBank/DDBJ whole genome shotgun (WGS) entry which is preliminary data.</text>
</comment>
<organism evidence="2 3">
    <name type="scientific">Cryobacterium adonitolivorans</name>
    <dbReference type="NCBI Taxonomy" id="1259189"/>
    <lineage>
        <taxon>Bacteria</taxon>
        <taxon>Bacillati</taxon>
        <taxon>Actinomycetota</taxon>
        <taxon>Actinomycetes</taxon>
        <taxon>Micrococcales</taxon>
        <taxon>Microbacteriaceae</taxon>
        <taxon>Cryobacterium</taxon>
    </lineage>
</organism>
<sequence length="197" mass="21887">MPWFSPIVVARLRNWRRALVASCHRCTTRATSRGFGAVSRAYAGVVIPRAQTRALGKEATMHAEIANLPPLVFGEPGEFRELMVALVMSGAKTGSSNLRVAYEMTDEALPTVGSLYALVDSGNTRVAVLEILEVVETTVREVTLEQAKHEAPTLEHWRTVHRNYWETLVPAVRTHLGEPDWQLTDAEPVISKVFRVV</sequence>
<dbReference type="InterPro" id="IPR009326">
    <property type="entry name" value="DUF984"/>
</dbReference>
<dbReference type="InterPro" id="IPR015947">
    <property type="entry name" value="PUA-like_sf"/>
</dbReference>
<accession>A0A4V3IDJ4</accession>
<dbReference type="OrthoDB" id="9795864at2"/>
<dbReference type="EMBL" id="SOFL01000002">
    <property type="protein sequence ID" value="TFC07040.1"/>
    <property type="molecule type" value="Genomic_DNA"/>
</dbReference>
<name>A0A4V3IDJ4_9MICO</name>
<dbReference type="SMART" id="SM01022">
    <property type="entry name" value="ASCH"/>
    <property type="match status" value="1"/>
</dbReference>
<dbReference type="Pfam" id="PF04266">
    <property type="entry name" value="ASCH"/>
    <property type="match status" value="1"/>
</dbReference>
<dbReference type="SUPFAM" id="SSF88697">
    <property type="entry name" value="PUA domain-like"/>
    <property type="match status" value="1"/>
</dbReference>
<evidence type="ECO:0000313" key="3">
    <source>
        <dbReference type="Proteomes" id="UP000297907"/>
    </source>
</evidence>
<evidence type="ECO:0000259" key="1">
    <source>
        <dbReference type="SMART" id="SM01022"/>
    </source>
</evidence>
<keyword evidence="3" id="KW-1185">Reference proteome</keyword>
<dbReference type="PANTHER" id="PTHR39203">
    <property type="entry name" value="CYTOPLASMIC PROTEIN-RELATED"/>
    <property type="match status" value="1"/>
</dbReference>
<dbReference type="AlphaFoldDB" id="A0A4V3IDJ4"/>
<protein>
    <submittedName>
        <fullName evidence="2">ASCH domain-containing protein</fullName>
    </submittedName>
</protein>
<gene>
    <name evidence="2" type="ORF">E3O42_01290</name>
</gene>
<feature type="domain" description="ASCH" evidence="1">
    <location>
        <begin position="71"/>
        <end position="180"/>
    </location>
</feature>
<reference evidence="2 3" key="1">
    <citation type="submission" date="2019-03" db="EMBL/GenBank/DDBJ databases">
        <title>Genomics of glacier-inhabiting Cryobacterium strains.</title>
        <authorList>
            <person name="Liu Q."/>
            <person name="Xin Y.-H."/>
        </authorList>
    </citation>
    <scope>NUCLEOTIDE SEQUENCE [LARGE SCALE GENOMIC DNA]</scope>
    <source>
        <strain evidence="2 3">RHLS22-1</strain>
    </source>
</reference>
<dbReference type="Proteomes" id="UP000297907">
    <property type="component" value="Unassembled WGS sequence"/>
</dbReference>
<dbReference type="PANTHER" id="PTHR39203:SF1">
    <property type="entry name" value="CYTOPLASMIC PROTEIN"/>
    <property type="match status" value="1"/>
</dbReference>